<feature type="region of interest" description="Disordered" evidence="1">
    <location>
        <begin position="39"/>
        <end position="72"/>
    </location>
</feature>
<proteinExistence type="predicted"/>
<evidence type="ECO:0000313" key="2">
    <source>
        <dbReference type="EMBL" id="OGN07051.1"/>
    </source>
</evidence>
<comment type="caution">
    <text evidence="2">The sequence shown here is derived from an EMBL/GenBank/DDBJ whole genome shotgun (WGS) entry which is preliminary data.</text>
</comment>
<name>A0A1F8F1P0_9BACT</name>
<protein>
    <submittedName>
        <fullName evidence="2">Uncharacterized protein</fullName>
    </submittedName>
</protein>
<gene>
    <name evidence="2" type="ORF">A2669_02235</name>
</gene>
<sequence>MTDFDLPQNPPANFELRVYNKFKGELSAVERKYFEGNNLPGLRQKPDTGSFAYSDTEKSADEQRLTEKQKTAQGDPNYLRAKIMEHFLAQVVELEDWLGPDTFTTEVSDFDDWFHGVDSVIEFNGSEPIRLAVDFTFDSSAEKLSRKLEPIFREIEDGNLAQVKYFVSQVDSQPRQLQHLPKLVIALEPKTLNDLLSKSKEELANHWARLAILFELQSQLSFFIKYSKNTNRPGYDAAKSLEIEKAYLPVLDKIRGLIETALADVRSRFPKNTAPPDEAQFRAMLVQGLARRDRAFGALVGVIQ</sequence>
<organism evidence="2 3">
    <name type="scientific">Candidatus Yanofskybacteria bacterium RIFCSPHIGHO2_01_FULL_48_25b</name>
    <dbReference type="NCBI Taxonomy" id="1802672"/>
    <lineage>
        <taxon>Bacteria</taxon>
        <taxon>Candidatus Yanofskyibacteriota</taxon>
    </lineage>
</organism>
<dbReference type="AlphaFoldDB" id="A0A1F8F1P0"/>
<feature type="compositionally biased region" description="Basic and acidic residues" evidence="1">
    <location>
        <begin position="55"/>
        <end position="70"/>
    </location>
</feature>
<dbReference type="Proteomes" id="UP000177605">
    <property type="component" value="Unassembled WGS sequence"/>
</dbReference>
<dbReference type="EMBL" id="MGJM01000004">
    <property type="protein sequence ID" value="OGN07051.1"/>
    <property type="molecule type" value="Genomic_DNA"/>
</dbReference>
<evidence type="ECO:0000256" key="1">
    <source>
        <dbReference type="SAM" id="MobiDB-lite"/>
    </source>
</evidence>
<accession>A0A1F8F1P0</accession>
<reference evidence="2 3" key="1">
    <citation type="journal article" date="2016" name="Nat. Commun.">
        <title>Thousands of microbial genomes shed light on interconnected biogeochemical processes in an aquifer system.</title>
        <authorList>
            <person name="Anantharaman K."/>
            <person name="Brown C.T."/>
            <person name="Hug L.A."/>
            <person name="Sharon I."/>
            <person name="Castelle C.J."/>
            <person name="Probst A.J."/>
            <person name="Thomas B.C."/>
            <person name="Singh A."/>
            <person name="Wilkins M.J."/>
            <person name="Karaoz U."/>
            <person name="Brodie E.L."/>
            <person name="Williams K.H."/>
            <person name="Hubbard S.S."/>
            <person name="Banfield J.F."/>
        </authorList>
    </citation>
    <scope>NUCLEOTIDE SEQUENCE [LARGE SCALE GENOMIC DNA]</scope>
</reference>
<evidence type="ECO:0000313" key="3">
    <source>
        <dbReference type="Proteomes" id="UP000177605"/>
    </source>
</evidence>